<dbReference type="InterPro" id="IPR006124">
    <property type="entry name" value="Metalloenzyme"/>
</dbReference>
<dbReference type="EC" id="5.4.2.12" evidence="9 10"/>
<keyword evidence="17" id="KW-1185">Reference proteome</keyword>
<dbReference type="AlphaFoldDB" id="A0AAE6QA84"/>
<dbReference type="InterPro" id="IPR011258">
    <property type="entry name" value="BPG-indep_PGM_N"/>
</dbReference>
<dbReference type="GO" id="GO:0004619">
    <property type="term" value="F:phosphoglycerate mutase activity"/>
    <property type="evidence" value="ECO:0007669"/>
    <property type="project" value="UniProtKB-UniRule"/>
</dbReference>
<feature type="active site" description="Phosphoserine intermediate" evidence="9 11">
    <location>
        <position position="62"/>
    </location>
</feature>
<dbReference type="InterPro" id="IPR005995">
    <property type="entry name" value="Pgm_bpd_ind"/>
</dbReference>
<dbReference type="PANTHER" id="PTHR31637:SF0">
    <property type="entry name" value="2,3-BISPHOSPHOGLYCERATE-INDEPENDENT PHOSPHOGLYCERATE MUTASE"/>
    <property type="match status" value="1"/>
</dbReference>
<dbReference type="Pfam" id="PF06415">
    <property type="entry name" value="iPGM_N"/>
    <property type="match status" value="1"/>
</dbReference>
<dbReference type="GO" id="GO:0006096">
    <property type="term" value="P:glycolytic process"/>
    <property type="evidence" value="ECO:0007669"/>
    <property type="project" value="UniProtKB-UniRule"/>
</dbReference>
<feature type="binding site" evidence="9 13">
    <location>
        <position position="394"/>
    </location>
    <ligand>
        <name>Mn(2+)</name>
        <dbReference type="ChEBI" id="CHEBI:29035"/>
        <label>1</label>
    </ligand>
</feature>
<feature type="binding site" evidence="9 12">
    <location>
        <position position="188"/>
    </location>
    <ligand>
        <name>substrate</name>
    </ligand>
</feature>
<evidence type="ECO:0000256" key="10">
    <source>
        <dbReference type="NCBIfam" id="TIGR01307"/>
    </source>
</evidence>
<proteinExistence type="inferred from homology"/>
<feature type="binding site" evidence="9 13">
    <location>
        <position position="450"/>
    </location>
    <ligand>
        <name>Mn(2+)</name>
        <dbReference type="ChEBI" id="CHEBI:29035"/>
        <label>1</label>
    </ligand>
</feature>
<dbReference type="InterPro" id="IPR017850">
    <property type="entry name" value="Alkaline_phosphatase_core_sf"/>
</dbReference>
<dbReference type="SUPFAM" id="SSF53649">
    <property type="entry name" value="Alkaline phosphatase-like"/>
    <property type="match status" value="1"/>
</dbReference>
<keyword evidence="5 9" id="KW-0479">Metal-binding</keyword>
<feature type="binding site" evidence="9 13">
    <location>
        <position position="12"/>
    </location>
    <ligand>
        <name>Mn(2+)</name>
        <dbReference type="ChEBI" id="CHEBI:29035"/>
        <label>2</label>
    </ligand>
</feature>
<feature type="binding site" evidence="9 13">
    <location>
        <position position="431"/>
    </location>
    <ligand>
        <name>Mn(2+)</name>
        <dbReference type="ChEBI" id="CHEBI:29035"/>
        <label>2</label>
    </ligand>
</feature>
<evidence type="ECO:0000256" key="4">
    <source>
        <dbReference type="ARBA" id="ARBA00008819"/>
    </source>
</evidence>
<comment type="cofactor">
    <cofactor evidence="9">
        <name>Mn(2+)</name>
        <dbReference type="ChEBI" id="CHEBI:29035"/>
    </cofactor>
    <text evidence="9">Binds 2 manganese ions per subunit.</text>
</comment>
<dbReference type="EMBL" id="CP033455">
    <property type="protein sequence ID" value="QGR03499.1"/>
    <property type="molecule type" value="Genomic_DNA"/>
</dbReference>
<dbReference type="NCBIfam" id="TIGR01307">
    <property type="entry name" value="pgm_bpd_ind"/>
    <property type="match status" value="1"/>
</dbReference>
<comment type="function">
    <text evidence="2 9">Catalyzes the interconversion of 2-phosphoglycerate and 3-phosphoglycerate.</text>
</comment>
<feature type="domain" description="BPG-independent PGAM N-terminal" evidence="15">
    <location>
        <begin position="86"/>
        <end position="286"/>
    </location>
</feature>
<evidence type="ECO:0000256" key="13">
    <source>
        <dbReference type="PIRSR" id="PIRSR001492-3"/>
    </source>
</evidence>
<evidence type="ECO:0000256" key="9">
    <source>
        <dbReference type="HAMAP-Rule" id="MF_01038"/>
    </source>
</evidence>
<evidence type="ECO:0000313" key="17">
    <source>
        <dbReference type="Proteomes" id="UP000422822"/>
    </source>
</evidence>
<dbReference type="CDD" id="cd16010">
    <property type="entry name" value="iPGM"/>
    <property type="match status" value="1"/>
</dbReference>
<keyword evidence="6 9" id="KW-0324">Glycolysis</keyword>
<reference evidence="16 17" key="1">
    <citation type="submission" date="2018-10" db="EMBL/GenBank/DDBJ databases">
        <title>Propagation and draft genome sequences of three atypical Erhlichia ruminantium isolates.</title>
        <authorList>
            <person name="Liebenberg J."/>
            <person name="Steyn H."/>
            <person name="Josemans A."/>
            <person name="Zweygarth E."/>
        </authorList>
    </citation>
    <scope>NUCLEOTIDE SEQUENCE [LARGE SCALE GENOMIC DNA]</scope>
    <source>
        <strain evidence="16 17">Omatjenne</strain>
    </source>
</reference>
<evidence type="ECO:0000259" key="14">
    <source>
        <dbReference type="Pfam" id="PF01676"/>
    </source>
</evidence>
<dbReference type="FunFam" id="3.40.1450.10:FF:000002">
    <property type="entry name" value="2,3-bisphosphoglycerate-independent phosphoglycerate mutase"/>
    <property type="match status" value="1"/>
</dbReference>
<feature type="binding site" evidence="9 13">
    <location>
        <position position="390"/>
    </location>
    <ligand>
        <name>Mn(2+)</name>
        <dbReference type="ChEBI" id="CHEBI:29035"/>
        <label>1</label>
    </ligand>
</feature>
<evidence type="ECO:0000256" key="7">
    <source>
        <dbReference type="ARBA" id="ARBA00023211"/>
    </source>
</evidence>
<organism evidence="16 17">
    <name type="scientific">Ehrlichia ruminantium</name>
    <name type="common">heartwater rickettsia</name>
    <name type="synonym">Cowdria ruminantium</name>
    <dbReference type="NCBI Taxonomy" id="779"/>
    <lineage>
        <taxon>Bacteria</taxon>
        <taxon>Pseudomonadati</taxon>
        <taxon>Pseudomonadota</taxon>
        <taxon>Alphaproteobacteria</taxon>
        <taxon>Rickettsiales</taxon>
        <taxon>Anaplasmataceae</taxon>
        <taxon>Ehrlichia</taxon>
    </lineage>
</organism>
<evidence type="ECO:0000256" key="6">
    <source>
        <dbReference type="ARBA" id="ARBA00023152"/>
    </source>
</evidence>
<evidence type="ECO:0000256" key="8">
    <source>
        <dbReference type="ARBA" id="ARBA00023235"/>
    </source>
</evidence>
<sequence>MTNHSVILCILDGWGNNTSQQFNAIAQANTPCWNSIISQYPQSNLVTHGPDVGLPDGQIGNSEVGHISLGSGRIILQDLCRINKEIKNIRKNIYLLEFIEKVKRNSGICHIAGLLSDGGIHSSQSHMLEIINALSYLKIQVVIHIFLDGRDTPPVSALKYIKILCSYIKDLNNVSIATISGRYYSMDRDNRLDRTTKAYNCIAFGHGKRYEDPTSAVQDNYNAGITDEFITPCVIGNYKGMNPQDGFIMTNFRSDRVIQILKMITEDNQNDHNITLQNTIGMIKYSDKLDIPCLFPSNKISNTLGEIVSNQQLHQLRIAETEKYAHVTFFFNGGREELFENEERIIIPSPLVATYDLIPEMSAYKITDTLIEKINLQKYSLIIINYANADMVGHTGNIEATKKAVATIDQCLNKILDCIHNTNYVLVITADHGNAEEMFDTKNNMPYTAHTLNPVPFIVCNYHQKIRLKNGRLCDVAPTILEILNIKQPEEMTGISLIEKDS</sequence>
<dbReference type="PANTHER" id="PTHR31637">
    <property type="entry name" value="2,3-BISPHOSPHOGLYCERATE-INDEPENDENT PHOSPHOGLYCERATE MUTASE"/>
    <property type="match status" value="1"/>
</dbReference>
<evidence type="ECO:0000256" key="11">
    <source>
        <dbReference type="PIRSR" id="PIRSR001492-1"/>
    </source>
</evidence>
<feature type="binding site" evidence="9 13">
    <location>
        <position position="62"/>
    </location>
    <ligand>
        <name>Mn(2+)</name>
        <dbReference type="ChEBI" id="CHEBI:29035"/>
        <label>2</label>
    </ligand>
</feature>
<dbReference type="GO" id="GO:0005829">
    <property type="term" value="C:cytosol"/>
    <property type="evidence" value="ECO:0007669"/>
    <property type="project" value="TreeGrafter"/>
</dbReference>
<dbReference type="Pfam" id="PF01676">
    <property type="entry name" value="Metalloenzyme"/>
    <property type="match status" value="1"/>
</dbReference>
<dbReference type="PIRSF" id="PIRSF001492">
    <property type="entry name" value="IPGAM"/>
    <property type="match status" value="1"/>
</dbReference>
<dbReference type="GO" id="GO:0006007">
    <property type="term" value="P:glucose catabolic process"/>
    <property type="evidence" value="ECO:0007669"/>
    <property type="project" value="InterPro"/>
</dbReference>
<evidence type="ECO:0000259" key="15">
    <source>
        <dbReference type="Pfam" id="PF06415"/>
    </source>
</evidence>
<evidence type="ECO:0000256" key="5">
    <source>
        <dbReference type="ARBA" id="ARBA00022723"/>
    </source>
</evidence>
<comment type="catalytic activity">
    <reaction evidence="1 9">
        <text>(2R)-2-phosphoglycerate = (2R)-3-phosphoglycerate</text>
        <dbReference type="Rhea" id="RHEA:15901"/>
        <dbReference type="ChEBI" id="CHEBI:58272"/>
        <dbReference type="ChEBI" id="CHEBI:58289"/>
        <dbReference type="EC" id="5.4.2.12"/>
    </reaction>
</comment>
<evidence type="ECO:0000256" key="2">
    <source>
        <dbReference type="ARBA" id="ARBA00002315"/>
    </source>
</evidence>
<feature type="binding site" evidence="9 12">
    <location>
        <position position="182"/>
    </location>
    <ligand>
        <name>substrate</name>
    </ligand>
</feature>
<dbReference type="Proteomes" id="UP000422822">
    <property type="component" value="Chromosome"/>
</dbReference>
<dbReference type="Gene3D" id="3.40.1450.10">
    <property type="entry name" value="BPG-independent phosphoglycerate mutase, domain B"/>
    <property type="match status" value="1"/>
</dbReference>
<accession>A0AAE6QA84</accession>
<keyword evidence="8 9" id="KW-0413">Isomerase</keyword>
<feature type="domain" description="Metalloenzyme" evidence="14">
    <location>
        <begin position="5"/>
        <end position="487"/>
    </location>
</feature>
<feature type="binding site" evidence="9 12">
    <location>
        <begin position="150"/>
        <end position="151"/>
    </location>
    <ligand>
        <name>substrate</name>
    </ligand>
</feature>
<gene>
    <name evidence="9" type="primary">gpmI</name>
    <name evidence="16" type="ORF">EDL80_02885</name>
</gene>
<evidence type="ECO:0000256" key="12">
    <source>
        <dbReference type="PIRSR" id="PIRSR001492-2"/>
    </source>
</evidence>
<feature type="binding site" evidence="9 13">
    <location>
        <position position="432"/>
    </location>
    <ligand>
        <name>Mn(2+)</name>
        <dbReference type="ChEBI" id="CHEBI:29035"/>
        <label>2</label>
    </ligand>
</feature>
<protein>
    <recommendedName>
        <fullName evidence="9 10">2,3-bisphosphoglycerate-independent phosphoglycerate mutase</fullName>
        <shortName evidence="9">BPG-independent PGAM</shortName>
        <shortName evidence="9">Phosphoglyceromutase</shortName>
        <shortName evidence="9">iPGM</shortName>
        <ecNumber evidence="9 10">5.4.2.12</ecNumber>
    </recommendedName>
</protein>
<dbReference type="GO" id="GO:0030145">
    <property type="term" value="F:manganese ion binding"/>
    <property type="evidence" value="ECO:0007669"/>
    <property type="project" value="UniProtKB-UniRule"/>
</dbReference>
<dbReference type="Gene3D" id="3.40.720.10">
    <property type="entry name" value="Alkaline Phosphatase, subunit A"/>
    <property type="match status" value="1"/>
</dbReference>
<feature type="binding site" evidence="9 12">
    <location>
        <begin position="253"/>
        <end position="256"/>
    </location>
    <ligand>
        <name>substrate</name>
    </ligand>
</feature>
<name>A0AAE6QA84_EHRRU</name>
<feature type="binding site" evidence="9 12">
    <location>
        <position position="121"/>
    </location>
    <ligand>
        <name>substrate</name>
    </ligand>
</feature>
<comment type="pathway">
    <text evidence="3 9">Carbohydrate degradation; glycolysis; pyruvate from D-glyceraldehyde 3-phosphate: step 3/5.</text>
</comment>
<keyword evidence="7 9" id="KW-0464">Manganese</keyword>
<evidence type="ECO:0000256" key="3">
    <source>
        <dbReference type="ARBA" id="ARBA00004798"/>
    </source>
</evidence>
<dbReference type="InterPro" id="IPR036646">
    <property type="entry name" value="PGAM_B_sf"/>
</dbReference>
<comment type="subunit">
    <text evidence="9">Monomer.</text>
</comment>
<feature type="binding site" evidence="9 12">
    <location>
        <position position="323"/>
    </location>
    <ligand>
        <name>substrate</name>
    </ligand>
</feature>
<dbReference type="SUPFAM" id="SSF64158">
    <property type="entry name" value="2,3-Bisphosphoglycerate-independent phosphoglycerate mutase, substrate-binding domain"/>
    <property type="match status" value="1"/>
</dbReference>
<dbReference type="HAMAP" id="MF_01038">
    <property type="entry name" value="GpmI"/>
    <property type="match status" value="1"/>
</dbReference>
<evidence type="ECO:0000313" key="16">
    <source>
        <dbReference type="EMBL" id="QGR03499.1"/>
    </source>
</evidence>
<evidence type="ECO:0000256" key="1">
    <source>
        <dbReference type="ARBA" id="ARBA00000370"/>
    </source>
</evidence>
<dbReference type="RefSeq" id="WP_158406684.1">
    <property type="nucleotide sequence ID" value="NZ_CP033454.1"/>
</dbReference>
<comment type="similarity">
    <text evidence="4 9">Belongs to the BPG-independent phosphoglycerate mutase family.</text>
</comment>